<proteinExistence type="predicted"/>
<evidence type="ECO:0000313" key="2">
    <source>
        <dbReference type="EMBL" id="EXX64354.1"/>
    </source>
</evidence>
<accession>A0A015KA69</accession>
<dbReference type="HOGENOM" id="CLU_024341_0_0_1"/>
<gene>
    <name evidence="2" type="ORF">RirG_143540</name>
</gene>
<dbReference type="AlphaFoldDB" id="A0A015KA69"/>
<feature type="region of interest" description="Disordered" evidence="1">
    <location>
        <begin position="53"/>
        <end position="158"/>
    </location>
</feature>
<evidence type="ECO:0000313" key="3">
    <source>
        <dbReference type="Proteomes" id="UP000022910"/>
    </source>
</evidence>
<organism evidence="2 3">
    <name type="scientific">Rhizophagus irregularis (strain DAOM 197198w)</name>
    <name type="common">Glomus intraradices</name>
    <dbReference type="NCBI Taxonomy" id="1432141"/>
    <lineage>
        <taxon>Eukaryota</taxon>
        <taxon>Fungi</taxon>
        <taxon>Fungi incertae sedis</taxon>
        <taxon>Mucoromycota</taxon>
        <taxon>Glomeromycotina</taxon>
        <taxon>Glomeromycetes</taxon>
        <taxon>Glomerales</taxon>
        <taxon>Glomeraceae</taxon>
        <taxon>Rhizophagus</taxon>
    </lineage>
</organism>
<dbReference type="Proteomes" id="UP000022910">
    <property type="component" value="Unassembled WGS sequence"/>
</dbReference>
<name>A0A015KA69_RHIIW</name>
<dbReference type="EMBL" id="JEMT01023347">
    <property type="protein sequence ID" value="EXX64354.1"/>
    <property type="molecule type" value="Genomic_DNA"/>
</dbReference>
<reference evidence="2 3" key="1">
    <citation type="submission" date="2014-02" db="EMBL/GenBank/DDBJ databases">
        <title>Single nucleus genome sequencing reveals high similarity among nuclei of an endomycorrhizal fungus.</title>
        <authorList>
            <person name="Lin K."/>
            <person name="Geurts R."/>
            <person name="Zhang Z."/>
            <person name="Limpens E."/>
            <person name="Saunders D.G."/>
            <person name="Mu D."/>
            <person name="Pang E."/>
            <person name="Cao H."/>
            <person name="Cha H."/>
            <person name="Lin T."/>
            <person name="Zhou Q."/>
            <person name="Shang Y."/>
            <person name="Li Y."/>
            <person name="Ivanov S."/>
            <person name="Sharma T."/>
            <person name="Velzen R.V."/>
            <person name="Ruijter N.D."/>
            <person name="Aanen D.K."/>
            <person name="Win J."/>
            <person name="Kamoun S."/>
            <person name="Bisseling T."/>
            <person name="Huang S."/>
        </authorList>
    </citation>
    <scope>NUCLEOTIDE SEQUENCE [LARGE SCALE GENOMIC DNA]</scope>
    <source>
        <strain evidence="3">DAOM197198w</strain>
    </source>
</reference>
<dbReference type="OrthoDB" id="2489949at2759"/>
<feature type="compositionally biased region" description="Pro residues" evidence="1">
    <location>
        <begin position="148"/>
        <end position="157"/>
    </location>
</feature>
<sequence>MTVAFRGKGLTWHPPNDAQTLCHVCGRPGCSPSECNPRPSRKVDDRFNKLYSRFNAGPRRGRQDSRQSRANSNSRSRSRSNSRSRNNNSSSPRSNNNINNTNTSRPITSRSSNRTNNNNNNIPRNNANSSGSTQPPHKPHPTDSTSPTSPPDNPAPTLPQYVIDELKAQIKEIANTLHTLEETVSWMNDTITAHEYRLSELESMMNYDAPGDSELHLPQNDHEHYNHSYDNGWDDAPTQDTHSGFNLPPHTSSSLMDVSPDASFSALDPSSVLSNRHVPLPVSRPINIAPDANTSRLQSEIFNVTNTQKNLSAQLGSIMDKLDSFSPSKPSPSND</sequence>
<comment type="caution">
    <text evidence="2">The sequence shown here is derived from an EMBL/GenBank/DDBJ whole genome shotgun (WGS) entry which is preliminary data.</text>
</comment>
<protein>
    <submittedName>
        <fullName evidence="2">Uncharacterized protein</fullName>
    </submittedName>
</protein>
<keyword evidence="3" id="KW-1185">Reference proteome</keyword>
<feature type="compositionally biased region" description="Low complexity" evidence="1">
    <location>
        <begin position="83"/>
        <end position="130"/>
    </location>
</feature>
<evidence type="ECO:0000256" key="1">
    <source>
        <dbReference type="SAM" id="MobiDB-lite"/>
    </source>
</evidence>